<dbReference type="CDD" id="cd00085">
    <property type="entry name" value="HNHc"/>
    <property type="match status" value="1"/>
</dbReference>
<keyword evidence="1" id="KW-0378">Hydrolase</keyword>
<keyword evidence="1" id="KW-0540">Nuclease</keyword>
<evidence type="ECO:0000313" key="2">
    <source>
        <dbReference type="Proteomes" id="UP001571581"/>
    </source>
</evidence>
<dbReference type="Gene3D" id="1.10.30.50">
    <property type="match status" value="1"/>
</dbReference>
<reference evidence="1 2" key="1">
    <citation type="submission" date="2024-07" db="EMBL/GenBank/DDBJ databases">
        <authorList>
            <person name="Li X.-J."/>
            <person name="Wang X."/>
        </authorList>
    </citation>
    <scope>NUCLEOTIDE SEQUENCE [LARGE SCALE GENOMIC DNA]</scope>
    <source>
        <strain evidence="1 2">DSM 23441</strain>
    </source>
</reference>
<dbReference type="InterPro" id="IPR003615">
    <property type="entry name" value="HNH_nuc"/>
</dbReference>
<dbReference type="Proteomes" id="UP001571581">
    <property type="component" value="Unassembled WGS sequence"/>
</dbReference>
<accession>A0ABV4S8Q0</accession>
<proteinExistence type="predicted"/>
<organism evidence="1 2">
    <name type="scientific">Leptotrichia hongkongensis</name>
    <dbReference type="NCBI Taxonomy" id="554406"/>
    <lineage>
        <taxon>Bacteria</taxon>
        <taxon>Fusobacteriati</taxon>
        <taxon>Fusobacteriota</taxon>
        <taxon>Fusobacteriia</taxon>
        <taxon>Fusobacteriales</taxon>
        <taxon>Leptotrichiaceae</taxon>
        <taxon>Leptotrichia</taxon>
    </lineage>
</organism>
<keyword evidence="1" id="KW-0255">Endonuclease</keyword>
<sequence length="199" mass="23663">MLKVDKNDEPEFFTEFKKKSNPKSWKDFDFEIKGKLKEYMLENEQKIDGNYFCPYCERQISVEKSQIEHIKPKDKFPRLFHNYSNLLTGCLENQSCGSIKGNKWDDKFINPVENNPEDYFEYSISTGEIIPKYKTGIKYEMAIRTIDILNLNQKKLCESRRILILRSSFKDNGKIVLNTEILKYIMKFPTLKKFLLKNL</sequence>
<dbReference type="EMBL" id="JBGORW010000004">
    <property type="protein sequence ID" value="MFA3799414.1"/>
    <property type="molecule type" value="Genomic_DNA"/>
</dbReference>
<dbReference type="NCBIfam" id="TIGR02646">
    <property type="entry name" value="retron system putative HNH endonuclease"/>
    <property type="match status" value="1"/>
</dbReference>
<name>A0ABV4S8Q0_9FUSO</name>
<dbReference type="RefSeq" id="WP_372582702.1">
    <property type="nucleotide sequence ID" value="NZ_JBGORW010000004.1"/>
</dbReference>
<dbReference type="InterPro" id="IPR013467">
    <property type="entry name" value="HNH78-like"/>
</dbReference>
<gene>
    <name evidence="1" type="ORF">ACEG17_04355</name>
</gene>
<dbReference type="GO" id="GO:0004519">
    <property type="term" value="F:endonuclease activity"/>
    <property type="evidence" value="ECO:0007669"/>
    <property type="project" value="UniProtKB-KW"/>
</dbReference>
<evidence type="ECO:0000313" key="1">
    <source>
        <dbReference type="EMBL" id="MFA3799414.1"/>
    </source>
</evidence>
<protein>
    <submittedName>
        <fullName evidence="1">Retron system putative HNH endonuclease</fullName>
    </submittedName>
</protein>
<keyword evidence="2" id="KW-1185">Reference proteome</keyword>
<comment type="caution">
    <text evidence="1">The sequence shown here is derived from an EMBL/GenBank/DDBJ whole genome shotgun (WGS) entry which is preliminary data.</text>
</comment>